<organism evidence="1 2">
    <name type="scientific">Gracilibacillus marinus</name>
    <dbReference type="NCBI Taxonomy" id="630535"/>
    <lineage>
        <taxon>Bacteria</taxon>
        <taxon>Bacillati</taxon>
        <taxon>Bacillota</taxon>
        <taxon>Bacilli</taxon>
        <taxon>Bacillales</taxon>
        <taxon>Bacillaceae</taxon>
        <taxon>Gracilibacillus</taxon>
    </lineage>
</organism>
<sequence>MTKICFIRHGETDWNVEKRLQGTSDVPLNDFGELQAHWCKEYLMEGHWDVIVTSPLVRSRKTAEIINEKLHLPLIVMEEFKERFFGDAEGMSLEERKSLFPFGQYTNQESRARLNNRLQAGLNRLKDDYKGKNILLISHGAVISSMIRMFEEDESKYCSISNASFTTLEFIDAEWKVTSSNVTKHLDKMYTLAKNNEG</sequence>
<comment type="caution">
    <text evidence="1">The sequence shown here is derived from an EMBL/GenBank/DDBJ whole genome shotgun (WGS) entry which is preliminary data.</text>
</comment>
<dbReference type="Proteomes" id="UP001595880">
    <property type="component" value="Unassembled WGS sequence"/>
</dbReference>
<dbReference type="PANTHER" id="PTHR48100:SF59">
    <property type="entry name" value="ADENOSYLCOBALAMIN_ALPHA-RIBAZOLE PHOSPHATASE"/>
    <property type="match status" value="1"/>
</dbReference>
<dbReference type="RefSeq" id="WP_390199273.1">
    <property type="nucleotide sequence ID" value="NZ_JBHSDV010000003.1"/>
</dbReference>
<dbReference type="PANTHER" id="PTHR48100">
    <property type="entry name" value="BROAD-SPECIFICITY PHOSPHATASE YOR283W-RELATED"/>
    <property type="match status" value="1"/>
</dbReference>
<dbReference type="InterPro" id="IPR050275">
    <property type="entry name" value="PGM_Phosphatase"/>
</dbReference>
<dbReference type="SMART" id="SM00855">
    <property type="entry name" value="PGAM"/>
    <property type="match status" value="1"/>
</dbReference>
<gene>
    <name evidence="1" type="ORF">ACFOZ1_11000</name>
</gene>
<reference evidence="2" key="1">
    <citation type="journal article" date="2019" name="Int. J. Syst. Evol. Microbiol.">
        <title>The Global Catalogue of Microorganisms (GCM) 10K type strain sequencing project: providing services to taxonomists for standard genome sequencing and annotation.</title>
        <authorList>
            <consortium name="The Broad Institute Genomics Platform"/>
            <consortium name="The Broad Institute Genome Sequencing Center for Infectious Disease"/>
            <person name="Wu L."/>
            <person name="Ma J."/>
        </authorList>
    </citation>
    <scope>NUCLEOTIDE SEQUENCE [LARGE SCALE GENOMIC DNA]</scope>
    <source>
        <strain evidence="2">KACC 14058</strain>
    </source>
</reference>
<dbReference type="SUPFAM" id="SSF53254">
    <property type="entry name" value="Phosphoglycerate mutase-like"/>
    <property type="match status" value="1"/>
</dbReference>
<evidence type="ECO:0000313" key="2">
    <source>
        <dbReference type="Proteomes" id="UP001595880"/>
    </source>
</evidence>
<accession>A0ABV8VUZ0</accession>
<dbReference type="InterPro" id="IPR013078">
    <property type="entry name" value="His_Pase_superF_clade-1"/>
</dbReference>
<name>A0ABV8VUZ0_9BACI</name>
<dbReference type="Pfam" id="PF00300">
    <property type="entry name" value="His_Phos_1"/>
    <property type="match status" value="1"/>
</dbReference>
<dbReference type="Gene3D" id="3.40.50.1240">
    <property type="entry name" value="Phosphoglycerate mutase-like"/>
    <property type="match status" value="1"/>
</dbReference>
<dbReference type="EMBL" id="JBHSDV010000003">
    <property type="protein sequence ID" value="MFC4388327.1"/>
    <property type="molecule type" value="Genomic_DNA"/>
</dbReference>
<keyword evidence="2" id="KW-1185">Reference proteome</keyword>
<protein>
    <submittedName>
        <fullName evidence="1">Histidine phosphatase family protein</fullName>
    </submittedName>
</protein>
<dbReference type="CDD" id="cd07067">
    <property type="entry name" value="HP_PGM_like"/>
    <property type="match status" value="1"/>
</dbReference>
<evidence type="ECO:0000313" key="1">
    <source>
        <dbReference type="EMBL" id="MFC4388327.1"/>
    </source>
</evidence>
<proteinExistence type="predicted"/>
<dbReference type="InterPro" id="IPR029033">
    <property type="entry name" value="His_PPase_superfam"/>
</dbReference>